<dbReference type="SMART" id="SM00387">
    <property type="entry name" value="HATPase_c"/>
    <property type="match status" value="1"/>
</dbReference>
<dbReference type="InterPro" id="IPR001404">
    <property type="entry name" value="Hsp90_fam"/>
</dbReference>
<keyword evidence="4" id="KW-0143">Chaperone</keyword>
<dbReference type="InterPro" id="IPR020575">
    <property type="entry name" value="Hsp90_N"/>
</dbReference>
<feature type="compositionally biased region" description="Polar residues" evidence="5">
    <location>
        <begin position="1"/>
        <end position="13"/>
    </location>
</feature>
<feature type="region of interest" description="Disordered" evidence="5">
    <location>
        <begin position="1"/>
        <end position="32"/>
    </location>
</feature>
<reference evidence="7 8" key="1">
    <citation type="journal article" date="2019" name="Int. J. Syst. Evol. Microbiol.">
        <title>The Global Catalogue of Microorganisms (GCM) 10K type strain sequencing project: providing services to taxonomists for standard genome sequencing and annotation.</title>
        <authorList>
            <consortium name="The Broad Institute Genomics Platform"/>
            <consortium name="The Broad Institute Genome Sequencing Center for Infectious Disease"/>
            <person name="Wu L."/>
            <person name="Ma J."/>
        </authorList>
    </citation>
    <scope>NUCLEOTIDE SEQUENCE [LARGE SCALE GENOMIC DNA]</scope>
    <source>
        <strain evidence="7 8">JCM 9650</strain>
    </source>
</reference>
<dbReference type="Proteomes" id="UP001501423">
    <property type="component" value="Unassembled WGS sequence"/>
</dbReference>
<dbReference type="InterPro" id="IPR056471">
    <property type="entry name" value="HD-CE"/>
</dbReference>
<dbReference type="Pfam" id="PF24391">
    <property type="entry name" value="HD-CE"/>
    <property type="match status" value="1"/>
</dbReference>
<comment type="caution">
    <text evidence="7">The sequence shown here is derived from an EMBL/GenBank/DDBJ whole genome shotgun (WGS) entry which is preliminary data.</text>
</comment>
<dbReference type="SUPFAM" id="SSF55874">
    <property type="entry name" value="ATPase domain of HSP90 chaperone/DNA topoisomerase II/histidine kinase"/>
    <property type="match status" value="1"/>
</dbReference>
<keyword evidence="2" id="KW-0547">Nucleotide-binding</keyword>
<evidence type="ECO:0000256" key="5">
    <source>
        <dbReference type="SAM" id="MobiDB-lite"/>
    </source>
</evidence>
<protein>
    <recommendedName>
        <fullName evidence="6">Histidine kinase/HSP90-like ATPase domain-containing protein</fullName>
    </recommendedName>
</protein>
<dbReference type="InterPro" id="IPR036890">
    <property type="entry name" value="HATPase_C_sf"/>
</dbReference>
<evidence type="ECO:0000256" key="2">
    <source>
        <dbReference type="ARBA" id="ARBA00022741"/>
    </source>
</evidence>
<evidence type="ECO:0000256" key="3">
    <source>
        <dbReference type="ARBA" id="ARBA00022840"/>
    </source>
</evidence>
<keyword evidence="8" id="KW-1185">Reference proteome</keyword>
<keyword evidence="3" id="KW-0067">ATP-binding</keyword>
<evidence type="ECO:0000313" key="8">
    <source>
        <dbReference type="Proteomes" id="UP001501423"/>
    </source>
</evidence>
<evidence type="ECO:0000256" key="1">
    <source>
        <dbReference type="ARBA" id="ARBA00008239"/>
    </source>
</evidence>
<accession>A0ABN3WV18</accession>
<comment type="similarity">
    <text evidence="1">Belongs to the heat shock protein 90 family.</text>
</comment>
<name>A0ABN3WV18_9ACTN</name>
<dbReference type="PRINTS" id="PR00775">
    <property type="entry name" value="HEATSHOCK90"/>
</dbReference>
<dbReference type="Gene3D" id="3.30.565.10">
    <property type="entry name" value="Histidine kinase-like ATPase, C-terminal domain"/>
    <property type="match status" value="1"/>
</dbReference>
<sequence>MTQHVHTNTSLWKNTLAARPGPGPDPHAEQRERLRTSYTELRRKAAVLLEENARSMPDFTVHDISHVDALWETADLVCGDAVTLNPAEAYVLGCAFVLHDAAMGTAAYGTTVPEALGEKRWRDLVSLAYYEQEGCWPERGELEEPPAEIAEACVATAIRETHAEQAKRLVDQPWRSSTGNEIHLIDEVQLREWYGPLTGDLAASHWWPVDRLAREFRHSIGSLPWQPSEWIIEPLKLACILRLADATQVDSRRAPSFLFSLRRPRGVSREHWRFQEHISRPYRNGDRVTYSSLRPFPPQDATSWWLALEYLRGIDRELKAVDALLHDLGRDRLAARAVAGVDSPERFAELFRAQDWRPIDATVKVSDIPSLVGTLGGRQLYGDEPEVALRELVQNAQDAVLARQTLQPDFPLGQVEVRLTETDGDWCLEVRDSGTGMDEETLVHGLLDFGTSGWSSTSVRNRLPGLADGGFRPSGRFGIGFFSVFLLGDEVELTTRRYDASLADARRLTFHGPSHRPLLTPVPGQGWVPEGTTVRVRLAKSPYASDGLFHRTDDERLAQLAQRLVLENAVPIHTWEPGASGPEILPPFSLDSGSREEVFDRLYPPQAVKGRAGEEKVRLQMRDDFVSRATEVCDDKGRRVGLAMLWSSLNHQGQRDHPGVVTVNGFLSDTSLAFAGYLTGQPSRASRDKAALVATRDQMRRWIHGQTRRLRDAGLFDDSLQMELAYTLHCASAPLSDDIAFAWSAQGVLRLSDVPAWAERHDDIFLCFGWPLIWQSRPPAVRHPMSGEPVRLPDNCLVICQYGTTSPLTEVFPYAANRDSAYEFARDHPTVSWQKVWWRLSSSLYGPFIRALCEVWSCTLESLLAPLERRDWSDSIDVDGERLGPVPGYHLRRPTSA</sequence>
<dbReference type="PANTHER" id="PTHR11528">
    <property type="entry name" value="HEAT SHOCK PROTEIN 90 FAMILY MEMBER"/>
    <property type="match status" value="1"/>
</dbReference>
<evidence type="ECO:0000259" key="6">
    <source>
        <dbReference type="SMART" id="SM00387"/>
    </source>
</evidence>
<dbReference type="Pfam" id="PF13589">
    <property type="entry name" value="HATPase_c_3"/>
    <property type="match status" value="1"/>
</dbReference>
<evidence type="ECO:0000313" key="7">
    <source>
        <dbReference type="EMBL" id="GAA2926537.1"/>
    </source>
</evidence>
<gene>
    <name evidence="7" type="ORF">GCM10010478_28960</name>
</gene>
<dbReference type="InterPro" id="IPR003594">
    <property type="entry name" value="HATPase_dom"/>
</dbReference>
<organism evidence="7 8">
    <name type="scientific">Streptomyces erythrogriseus</name>
    <dbReference type="NCBI Taxonomy" id="284027"/>
    <lineage>
        <taxon>Bacteria</taxon>
        <taxon>Bacillati</taxon>
        <taxon>Actinomycetota</taxon>
        <taxon>Actinomycetes</taxon>
        <taxon>Kitasatosporales</taxon>
        <taxon>Streptomycetaceae</taxon>
        <taxon>Streptomyces</taxon>
        <taxon>Streptomyces griseoincarnatus group</taxon>
    </lineage>
</organism>
<dbReference type="RefSeq" id="WP_279953229.1">
    <property type="nucleotide sequence ID" value="NZ_BAAAVA010000029.1"/>
</dbReference>
<proteinExistence type="inferred from homology"/>
<evidence type="ECO:0000256" key="4">
    <source>
        <dbReference type="ARBA" id="ARBA00023186"/>
    </source>
</evidence>
<dbReference type="EMBL" id="BAAAVA010000029">
    <property type="protein sequence ID" value="GAA2926537.1"/>
    <property type="molecule type" value="Genomic_DNA"/>
</dbReference>
<feature type="domain" description="Histidine kinase/HSP90-like ATPase" evidence="6">
    <location>
        <begin position="382"/>
        <end position="542"/>
    </location>
</feature>